<sequence length="118" mass="12855">MSPPPLISDIAERILRDQRLANLIATTVTRIVEEKMKDLSAQSAVTGCIDVKNSDAQISVRASYTSDVLRNPGDDLDNVSRGFSVSVAATVRNLSSENAMHWLHVENAYSRIVQTGLA</sequence>
<dbReference type="AlphaFoldDB" id="A0A0H2RQT0"/>
<evidence type="ECO:0000313" key="2">
    <source>
        <dbReference type="Proteomes" id="UP000053477"/>
    </source>
</evidence>
<protein>
    <submittedName>
        <fullName evidence="1">Uncharacterized protein</fullName>
    </submittedName>
</protein>
<reference evidence="1 2" key="1">
    <citation type="submission" date="2015-04" db="EMBL/GenBank/DDBJ databases">
        <title>Complete genome sequence of Schizopora paradoxa KUC8140, a cosmopolitan wood degrader in East Asia.</title>
        <authorList>
            <consortium name="DOE Joint Genome Institute"/>
            <person name="Min B."/>
            <person name="Park H."/>
            <person name="Jang Y."/>
            <person name="Kim J.-J."/>
            <person name="Kim K.H."/>
            <person name="Pangilinan J."/>
            <person name="Lipzen A."/>
            <person name="Riley R."/>
            <person name="Grigoriev I.V."/>
            <person name="Spatafora J.W."/>
            <person name="Choi I.-G."/>
        </authorList>
    </citation>
    <scope>NUCLEOTIDE SEQUENCE [LARGE SCALE GENOMIC DNA]</scope>
    <source>
        <strain evidence="1 2">KUC8140</strain>
    </source>
</reference>
<proteinExistence type="predicted"/>
<organism evidence="1 2">
    <name type="scientific">Schizopora paradoxa</name>
    <dbReference type="NCBI Taxonomy" id="27342"/>
    <lineage>
        <taxon>Eukaryota</taxon>
        <taxon>Fungi</taxon>
        <taxon>Dikarya</taxon>
        <taxon>Basidiomycota</taxon>
        <taxon>Agaricomycotina</taxon>
        <taxon>Agaricomycetes</taxon>
        <taxon>Hymenochaetales</taxon>
        <taxon>Schizoporaceae</taxon>
        <taxon>Schizopora</taxon>
    </lineage>
</organism>
<dbReference type="Proteomes" id="UP000053477">
    <property type="component" value="Unassembled WGS sequence"/>
</dbReference>
<dbReference type="EMBL" id="KQ086156">
    <property type="protein sequence ID" value="KLO07171.1"/>
    <property type="molecule type" value="Genomic_DNA"/>
</dbReference>
<evidence type="ECO:0000313" key="1">
    <source>
        <dbReference type="EMBL" id="KLO07171.1"/>
    </source>
</evidence>
<name>A0A0H2RQT0_9AGAM</name>
<dbReference type="InParanoid" id="A0A0H2RQT0"/>
<keyword evidence="2" id="KW-1185">Reference proteome</keyword>
<gene>
    <name evidence="1" type="ORF">SCHPADRAFT_661876</name>
</gene>
<accession>A0A0H2RQT0</accession>